<keyword evidence="2" id="KW-0645">Protease</keyword>
<reference evidence="11" key="1">
    <citation type="journal article" date="2020" name="Stud. Mycol.">
        <title>101 Dothideomycetes genomes: a test case for predicting lifestyles and emergence of pathogens.</title>
        <authorList>
            <person name="Haridas S."/>
            <person name="Albert R."/>
            <person name="Binder M."/>
            <person name="Bloem J."/>
            <person name="Labutti K."/>
            <person name="Salamov A."/>
            <person name="Andreopoulos B."/>
            <person name="Baker S."/>
            <person name="Barry K."/>
            <person name="Bills G."/>
            <person name="Bluhm B."/>
            <person name="Cannon C."/>
            <person name="Castanera R."/>
            <person name="Culley D."/>
            <person name="Daum C."/>
            <person name="Ezra D."/>
            <person name="Gonzalez J."/>
            <person name="Henrissat B."/>
            <person name="Kuo A."/>
            <person name="Liang C."/>
            <person name="Lipzen A."/>
            <person name="Lutzoni F."/>
            <person name="Magnuson J."/>
            <person name="Mondo S."/>
            <person name="Nolan M."/>
            <person name="Ohm R."/>
            <person name="Pangilinan J."/>
            <person name="Park H.-J."/>
            <person name="Ramirez L."/>
            <person name="Alfaro M."/>
            <person name="Sun H."/>
            <person name="Tritt A."/>
            <person name="Yoshinaga Y."/>
            <person name="Zwiers L.-H."/>
            <person name="Turgeon B."/>
            <person name="Goodwin S."/>
            <person name="Spatafora J."/>
            <person name="Crous P."/>
            <person name="Grigoriev I."/>
        </authorList>
    </citation>
    <scope>NUCLEOTIDE SEQUENCE</scope>
    <source>
        <strain evidence="11">CBS 130266</strain>
    </source>
</reference>
<keyword evidence="4" id="KW-0378">Hydrolase</keyword>
<dbReference type="EMBL" id="MU007165">
    <property type="protein sequence ID" value="KAF2416266.1"/>
    <property type="molecule type" value="Genomic_DNA"/>
</dbReference>
<proteinExistence type="predicted"/>
<evidence type="ECO:0000256" key="7">
    <source>
        <dbReference type="ARBA" id="ARBA00023145"/>
    </source>
</evidence>
<evidence type="ECO:0000256" key="6">
    <source>
        <dbReference type="ARBA" id="ARBA00022837"/>
    </source>
</evidence>
<dbReference type="Proteomes" id="UP000800235">
    <property type="component" value="Unassembled WGS sequence"/>
</dbReference>
<evidence type="ECO:0000313" key="12">
    <source>
        <dbReference type="Proteomes" id="UP000800235"/>
    </source>
</evidence>
<keyword evidence="7" id="KW-0865">Zymogen</keyword>
<dbReference type="Pfam" id="PF09286">
    <property type="entry name" value="Pro-kuma_activ"/>
    <property type="match status" value="1"/>
</dbReference>
<comment type="caution">
    <text evidence="11">The sequence shown here is derived from an EMBL/GenBank/DDBJ whole genome shotgun (WGS) entry which is preliminary data.</text>
</comment>
<name>A0A9P4TRD4_9PEZI</name>
<keyword evidence="12" id="KW-1185">Reference proteome</keyword>
<accession>A0A9P4TRD4</accession>
<keyword evidence="3 8" id="KW-0479">Metal-binding</keyword>
<evidence type="ECO:0000256" key="4">
    <source>
        <dbReference type="ARBA" id="ARBA00022801"/>
    </source>
</evidence>
<protein>
    <submittedName>
        <fullName evidence="11">Tripeptidyl peptidase-like protein</fullName>
    </submittedName>
</protein>
<dbReference type="PANTHER" id="PTHR14218">
    <property type="entry name" value="PROTEASE S8 TRIPEPTIDYL PEPTIDASE I CLN2"/>
    <property type="match status" value="1"/>
</dbReference>
<organism evidence="11 12">
    <name type="scientific">Tothia fuscella</name>
    <dbReference type="NCBI Taxonomy" id="1048955"/>
    <lineage>
        <taxon>Eukaryota</taxon>
        <taxon>Fungi</taxon>
        <taxon>Dikarya</taxon>
        <taxon>Ascomycota</taxon>
        <taxon>Pezizomycotina</taxon>
        <taxon>Dothideomycetes</taxon>
        <taxon>Pleosporomycetidae</taxon>
        <taxon>Venturiales</taxon>
        <taxon>Cylindrosympodiaceae</taxon>
        <taxon>Tothia</taxon>
    </lineage>
</organism>
<dbReference type="SMART" id="SM00944">
    <property type="entry name" value="Pro-kuma_activ"/>
    <property type="match status" value="1"/>
</dbReference>
<dbReference type="GO" id="GO:0006508">
    <property type="term" value="P:proteolysis"/>
    <property type="evidence" value="ECO:0007669"/>
    <property type="project" value="UniProtKB-KW"/>
</dbReference>
<dbReference type="PANTHER" id="PTHR14218:SF19">
    <property type="entry name" value="SERINE PROTEASE AORO, PUTATIVE (AFU_ORTHOLOGUE AFUA_6G10250)-RELATED"/>
    <property type="match status" value="1"/>
</dbReference>
<evidence type="ECO:0000256" key="2">
    <source>
        <dbReference type="ARBA" id="ARBA00022670"/>
    </source>
</evidence>
<dbReference type="PROSITE" id="PS51695">
    <property type="entry name" value="SEDOLISIN"/>
    <property type="match status" value="1"/>
</dbReference>
<feature type="binding site" evidence="8">
    <location>
        <position position="595"/>
    </location>
    <ligand>
        <name>Ca(2+)</name>
        <dbReference type="ChEBI" id="CHEBI:29108"/>
    </ligand>
</feature>
<dbReference type="InterPro" id="IPR050819">
    <property type="entry name" value="Tripeptidyl-peptidase_I"/>
</dbReference>
<dbReference type="AlphaFoldDB" id="A0A9P4TRD4"/>
<evidence type="ECO:0000256" key="3">
    <source>
        <dbReference type="ARBA" id="ARBA00022723"/>
    </source>
</evidence>
<dbReference type="OrthoDB" id="409122at2759"/>
<dbReference type="SUPFAM" id="SSF54897">
    <property type="entry name" value="Protease propeptides/inhibitors"/>
    <property type="match status" value="1"/>
</dbReference>
<evidence type="ECO:0000313" key="11">
    <source>
        <dbReference type="EMBL" id="KAF2416266.1"/>
    </source>
</evidence>
<keyword evidence="6 8" id="KW-0106">Calcium</keyword>
<dbReference type="GO" id="GO:0005576">
    <property type="term" value="C:extracellular region"/>
    <property type="evidence" value="ECO:0007669"/>
    <property type="project" value="UniProtKB-SubCell"/>
</dbReference>
<comment type="caution">
    <text evidence="8">Lacks conserved residue(s) required for the propagation of feature annotation.</text>
</comment>
<gene>
    <name evidence="11" type="ORF">EJ08DRAFT_709313</name>
</gene>
<comment type="subcellular location">
    <subcellularLocation>
        <location evidence="1">Secreted</location>
        <location evidence="1">Extracellular space</location>
    </subcellularLocation>
</comment>
<dbReference type="InterPro" id="IPR030400">
    <property type="entry name" value="Sedolisin_dom"/>
</dbReference>
<evidence type="ECO:0000256" key="1">
    <source>
        <dbReference type="ARBA" id="ARBA00004239"/>
    </source>
</evidence>
<feature type="region of interest" description="Disordered" evidence="9">
    <location>
        <begin position="187"/>
        <end position="209"/>
    </location>
</feature>
<evidence type="ECO:0000256" key="8">
    <source>
        <dbReference type="PROSITE-ProRule" id="PRU01032"/>
    </source>
</evidence>
<feature type="binding site" evidence="8">
    <location>
        <position position="593"/>
    </location>
    <ligand>
        <name>Ca(2+)</name>
        <dbReference type="ChEBI" id="CHEBI:29108"/>
    </ligand>
</feature>
<sequence>MNAILLYGVGACSEFIPNSSDIHISPQKRMAGPNRWYKISRLDPQAILPVRIALTQQNLDQAEGWLRGVSDPSSSHFAQWWTAEDVKQKFAPSKQAVKDVLRWLGDSGIDTARLKKSSSSGESRFNATIKEMEDLLQSNYHVYRHSDRVLYGRCDGYRLPEDIGRRIDFISPTAELSYRLIEPQDESIQRQERASRATVSSKGRRPEATSCDQLITPDCLRQLYHIPISNSSHQNNSMALWGSRWSAYLQDDLDMFFDHYSPVIKNGSHPNLISIDGGRLQINTTGFPFNAEPDLVVEYTMSLTYPLNVTYYQVGDLIIGGTLNNFLAAVDDTYCDDLDPEVDSVYPDLDPLGYMGNDCGTISPAKVMSFSIAFDEAEYTPEYERRQCLEFLKLGLQGVTVVFSSADYGTTGSRGDYNCADAKAKNAYFPTFPPSCPYITSVGGSQIPLDGTTAINDTMSHNTLLSSGGGFSNIFLTPWYQKRGASDYLKTSGNKNAKLFNSSMRGYPDVAVNAGPLVTSINGQFRKVYGTSGSAPVFASMIALINDARLQMGKNSVGFVNPVLYANSDVLNDVASGTNYGCADTKAFRAISGWDPVTGLGAPDFARMLELYMRLP</sequence>
<feature type="binding site" evidence="8">
    <location>
        <position position="573"/>
    </location>
    <ligand>
        <name>Ca(2+)</name>
        <dbReference type="ChEBI" id="CHEBI:29108"/>
    </ligand>
</feature>
<feature type="domain" description="Peptidase S53" evidence="10">
    <location>
        <begin position="214"/>
        <end position="615"/>
    </location>
</feature>
<feature type="binding site" evidence="8">
    <location>
        <position position="574"/>
    </location>
    <ligand>
        <name>Ca(2+)</name>
        <dbReference type="ChEBI" id="CHEBI:29108"/>
    </ligand>
</feature>
<evidence type="ECO:0000256" key="5">
    <source>
        <dbReference type="ARBA" id="ARBA00022825"/>
    </source>
</evidence>
<dbReference type="InterPro" id="IPR036852">
    <property type="entry name" value="Peptidase_S8/S53_dom_sf"/>
</dbReference>
<dbReference type="GO" id="GO:0008240">
    <property type="term" value="F:tripeptidyl-peptidase activity"/>
    <property type="evidence" value="ECO:0007669"/>
    <property type="project" value="TreeGrafter"/>
</dbReference>
<dbReference type="CDD" id="cd04056">
    <property type="entry name" value="Peptidases_S53"/>
    <property type="match status" value="1"/>
</dbReference>
<dbReference type="GO" id="GO:0004252">
    <property type="term" value="F:serine-type endopeptidase activity"/>
    <property type="evidence" value="ECO:0007669"/>
    <property type="project" value="InterPro"/>
</dbReference>
<evidence type="ECO:0000259" key="10">
    <source>
        <dbReference type="PROSITE" id="PS51695"/>
    </source>
</evidence>
<evidence type="ECO:0000256" key="9">
    <source>
        <dbReference type="SAM" id="MobiDB-lite"/>
    </source>
</evidence>
<dbReference type="SUPFAM" id="SSF52743">
    <property type="entry name" value="Subtilisin-like"/>
    <property type="match status" value="1"/>
</dbReference>
<dbReference type="GO" id="GO:0046872">
    <property type="term" value="F:metal ion binding"/>
    <property type="evidence" value="ECO:0007669"/>
    <property type="project" value="UniProtKB-UniRule"/>
</dbReference>
<comment type="cofactor">
    <cofactor evidence="8">
        <name>Ca(2+)</name>
        <dbReference type="ChEBI" id="CHEBI:29108"/>
    </cofactor>
    <text evidence="8">Binds 1 Ca(2+) ion per subunit.</text>
</comment>
<dbReference type="InterPro" id="IPR015366">
    <property type="entry name" value="S53_propep"/>
</dbReference>
<keyword evidence="5" id="KW-0720">Serine protease</keyword>
<dbReference type="CDD" id="cd11377">
    <property type="entry name" value="Pro-peptidase_S53"/>
    <property type="match status" value="1"/>
</dbReference>
<dbReference type="Gene3D" id="3.40.50.200">
    <property type="entry name" value="Peptidase S8/S53 domain"/>
    <property type="match status" value="1"/>
</dbReference>